<gene>
    <name evidence="1" type="ORF">CLIM01_08112</name>
</gene>
<accession>A0ABQ9PSN2</accession>
<dbReference type="EMBL" id="JARUPT010000248">
    <property type="protein sequence ID" value="KAK0374518.1"/>
    <property type="molecule type" value="Genomic_DNA"/>
</dbReference>
<reference evidence="1" key="1">
    <citation type="submission" date="2023-04" db="EMBL/GenBank/DDBJ databases">
        <title>Colletotrichum limetticola genome sequence.</title>
        <authorList>
            <person name="Baroncelli R."/>
        </authorList>
    </citation>
    <scope>NUCLEOTIDE SEQUENCE</scope>
    <source>
        <strain evidence="1">KLA-Anderson</strain>
    </source>
</reference>
<name>A0ABQ9PSN2_9PEZI</name>
<evidence type="ECO:0000313" key="1">
    <source>
        <dbReference type="EMBL" id="KAK0374518.1"/>
    </source>
</evidence>
<proteinExistence type="predicted"/>
<evidence type="ECO:0000313" key="2">
    <source>
        <dbReference type="Proteomes" id="UP001169217"/>
    </source>
</evidence>
<organism evidence="1 2">
    <name type="scientific">Colletotrichum limetticola</name>
    <dbReference type="NCBI Taxonomy" id="1209924"/>
    <lineage>
        <taxon>Eukaryota</taxon>
        <taxon>Fungi</taxon>
        <taxon>Dikarya</taxon>
        <taxon>Ascomycota</taxon>
        <taxon>Pezizomycotina</taxon>
        <taxon>Sordariomycetes</taxon>
        <taxon>Hypocreomycetidae</taxon>
        <taxon>Glomerellales</taxon>
        <taxon>Glomerellaceae</taxon>
        <taxon>Colletotrichum</taxon>
        <taxon>Colletotrichum acutatum species complex</taxon>
    </lineage>
</organism>
<sequence>MVSGQRFDEGLRAQLAYLPTSSTHIWKLDSTAQCYWRFAGEEDKSAQLSAVMHATYSHAIYLHSRQHGLPVSNMEALLRIEEYRVCRPARGVTVFLTSLSILMARG</sequence>
<keyword evidence="2" id="KW-1185">Reference proteome</keyword>
<comment type="caution">
    <text evidence="1">The sequence shown here is derived from an EMBL/GenBank/DDBJ whole genome shotgun (WGS) entry which is preliminary data.</text>
</comment>
<protein>
    <submittedName>
        <fullName evidence="1">Uncharacterized protein</fullName>
    </submittedName>
</protein>
<dbReference type="Proteomes" id="UP001169217">
    <property type="component" value="Unassembled WGS sequence"/>
</dbReference>